<dbReference type="NCBIfam" id="TIGR01042">
    <property type="entry name" value="V-ATPase_V1_A"/>
    <property type="match status" value="1"/>
</dbReference>
<feature type="region of interest" description="Disordered" evidence="19">
    <location>
        <begin position="2022"/>
        <end position="2042"/>
    </location>
</feature>
<feature type="domain" description="Protein kinase" evidence="21">
    <location>
        <begin position="2101"/>
        <end position="2397"/>
    </location>
</feature>
<dbReference type="GO" id="GO:0004712">
    <property type="term" value="F:protein serine/threonine/tyrosine kinase activity"/>
    <property type="evidence" value="ECO:0007669"/>
    <property type="project" value="InterPro"/>
</dbReference>
<dbReference type="InterPro" id="IPR042521">
    <property type="entry name" value="DYRK"/>
</dbReference>
<dbReference type="CDD" id="cd14210">
    <property type="entry name" value="PKc_DYRK"/>
    <property type="match status" value="1"/>
</dbReference>
<evidence type="ECO:0000256" key="1">
    <source>
        <dbReference type="ARBA" id="ARBA00008867"/>
    </source>
</evidence>
<dbReference type="PROSITE" id="PS00108">
    <property type="entry name" value="PROTEIN_KINASE_ST"/>
    <property type="match status" value="1"/>
</dbReference>
<evidence type="ECO:0000256" key="13">
    <source>
        <dbReference type="ARBA" id="ARBA00023065"/>
    </source>
</evidence>
<evidence type="ECO:0000256" key="10">
    <source>
        <dbReference type="ARBA" id="ARBA00022781"/>
    </source>
</evidence>
<feature type="region of interest" description="Disordered" evidence="19">
    <location>
        <begin position="643"/>
        <end position="734"/>
    </location>
</feature>
<comment type="subcellular location">
    <subcellularLocation>
        <location evidence="14">Vacuole membrane</location>
        <topology evidence="14">Peripheral membrane protein</topology>
        <orientation evidence="14">Cytoplasmic side</orientation>
    </subcellularLocation>
</comment>
<keyword evidence="10" id="KW-0375">Hydrogen ion transport</keyword>
<comment type="similarity">
    <text evidence="2">Belongs to the ATPase alpha/beta chains family.</text>
</comment>
<comment type="catalytic activity">
    <reaction evidence="16">
        <text>ATP + H2O + 4 H(+)(in) = ADP + phosphate + 5 H(+)(out)</text>
        <dbReference type="Rhea" id="RHEA:57720"/>
        <dbReference type="ChEBI" id="CHEBI:15377"/>
        <dbReference type="ChEBI" id="CHEBI:15378"/>
        <dbReference type="ChEBI" id="CHEBI:30616"/>
        <dbReference type="ChEBI" id="CHEBI:43474"/>
        <dbReference type="ChEBI" id="CHEBI:456216"/>
        <dbReference type="EC" id="7.1.2.2"/>
    </reaction>
</comment>
<dbReference type="InterPro" id="IPR022878">
    <property type="entry name" value="V-ATPase_asu"/>
</dbReference>
<dbReference type="FunFam" id="1.10.510.10:FF:000112">
    <property type="entry name" value="Putative dual specificity tyrosine-phosphorylation-regulated kinase 2"/>
    <property type="match status" value="1"/>
</dbReference>
<evidence type="ECO:0000256" key="9">
    <source>
        <dbReference type="ARBA" id="ARBA00022777"/>
    </source>
</evidence>
<evidence type="ECO:0000256" key="12">
    <source>
        <dbReference type="ARBA" id="ARBA00022967"/>
    </source>
</evidence>
<dbReference type="PROSITE" id="PS50011">
    <property type="entry name" value="PROTEIN_KINASE_DOM"/>
    <property type="match status" value="1"/>
</dbReference>
<evidence type="ECO:0000256" key="18">
    <source>
        <dbReference type="PROSITE-ProRule" id="PRU10141"/>
    </source>
</evidence>
<feature type="compositionally biased region" description="Polar residues" evidence="19">
    <location>
        <begin position="1293"/>
        <end position="1304"/>
    </location>
</feature>
<feature type="compositionally biased region" description="Basic and acidic residues" evidence="19">
    <location>
        <begin position="1621"/>
        <end position="1648"/>
    </location>
</feature>
<feature type="compositionally biased region" description="Polar residues" evidence="19">
    <location>
        <begin position="1874"/>
        <end position="1889"/>
    </location>
</feature>
<feature type="compositionally biased region" description="Polar residues" evidence="19">
    <location>
        <begin position="1578"/>
        <end position="1593"/>
    </location>
</feature>
<dbReference type="Gene3D" id="3.30.200.20">
    <property type="entry name" value="Phosphorylase Kinase, domain 1"/>
    <property type="match status" value="1"/>
</dbReference>
<dbReference type="FunFam" id="3.40.50.300:FF:000052">
    <property type="entry name" value="V-type proton ATPase catalytic subunit A"/>
    <property type="match status" value="1"/>
</dbReference>
<dbReference type="Gene3D" id="1.10.1140.10">
    <property type="entry name" value="Bovine Mitochondrial F1-atpase, Atp Synthase Beta Chain, Chain D, domain 3"/>
    <property type="match status" value="1"/>
</dbReference>
<dbReference type="SUPFAM" id="SSF52540">
    <property type="entry name" value="P-loop containing nucleoside triphosphate hydrolases"/>
    <property type="match status" value="1"/>
</dbReference>
<keyword evidence="5" id="KW-0813">Transport</keyword>
<evidence type="ECO:0000313" key="23">
    <source>
        <dbReference type="Proteomes" id="UP000757232"/>
    </source>
</evidence>
<feature type="compositionally biased region" description="Low complexity" evidence="19">
    <location>
        <begin position="1761"/>
        <end position="1776"/>
    </location>
</feature>
<evidence type="ECO:0000256" key="17">
    <source>
        <dbReference type="ARBA" id="ARBA00058996"/>
    </source>
</evidence>
<dbReference type="PANTHER" id="PTHR43607">
    <property type="entry name" value="V-TYPE PROTON ATPASE CATALYTIC SUBUNIT A"/>
    <property type="match status" value="1"/>
</dbReference>
<dbReference type="InterPro" id="IPR011009">
    <property type="entry name" value="Kinase-like_dom_sf"/>
</dbReference>
<dbReference type="InterPro" id="IPR027417">
    <property type="entry name" value="P-loop_NTPase"/>
</dbReference>
<evidence type="ECO:0000256" key="2">
    <source>
        <dbReference type="ARBA" id="ARBA00008936"/>
    </source>
</evidence>
<dbReference type="HAMAP" id="MF_00309">
    <property type="entry name" value="ATP_synth_A_arch"/>
    <property type="match status" value="1"/>
</dbReference>
<feature type="region of interest" description="Disordered" evidence="19">
    <location>
        <begin position="2403"/>
        <end position="2464"/>
    </location>
</feature>
<protein>
    <recommendedName>
        <fullName evidence="4">V-type proton ATPase catalytic subunit A</fullName>
        <ecNumber evidence="3">7.1.2.2</ecNumber>
    </recommendedName>
</protein>
<dbReference type="GO" id="GO:0046034">
    <property type="term" value="P:ATP metabolic process"/>
    <property type="evidence" value="ECO:0007669"/>
    <property type="project" value="InterPro"/>
</dbReference>
<evidence type="ECO:0000259" key="21">
    <source>
        <dbReference type="PROSITE" id="PS50011"/>
    </source>
</evidence>
<dbReference type="Gene3D" id="3.30.10.30">
    <property type="entry name" value="DYRK"/>
    <property type="match status" value="1"/>
</dbReference>
<feature type="compositionally biased region" description="Polar residues" evidence="19">
    <location>
        <begin position="671"/>
        <end position="682"/>
    </location>
</feature>
<feature type="region of interest" description="Disordered" evidence="19">
    <location>
        <begin position="1078"/>
        <end position="1669"/>
    </location>
</feature>
<dbReference type="InterPro" id="IPR000719">
    <property type="entry name" value="Prot_kinase_dom"/>
</dbReference>
<feature type="compositionally biased region" description="Basic and acidic residues" evidence="19">
    <location>
        <begin position="1113"/>
        <end position="1125"/>
    </location>
</feature>
<dbReference type="GO" id="GO:0016887">
    <property type="term" value="F:ATP hydrolysis activity"/>
    <property type="evidence" value="ECO:0007669"/>
    <property type="project" value="InterPro"/>
</dbReference>
<dbReference type="PROSITE" id="PS00107">
    <property type="entry name" value="PROTEIN_KINASE_ATP"/>
    <property type="match status" value="1"/>
</dbReference>
<evidence type="ECO:0000256" key="6">
    <source>
        <dbReference type="ARBA" id="ARBA00022527"/>
    </source>
</evidence>
<dbReference type="InterPro" id="IPR036121">
    <property type="entry name" value="ATPase_F1/V1/A1_a/bsu_N_sf"/>
</dbReference>
<dbReference type="EC" id="7.1.2.2" evidence="3"/>
<feature type="compositionally biased region" description="Polar residues" evidence="19">
    <location>
        <begin position="1369"/>
        <end position="1400"/>
    </location>
</feature>
<feature type="compositionally biased region" description="Basic and acidic residues" evidence="19">
    <location>
        <begin position="1036"/>
        <end position="1047"/>
    </location>
</feature>
<comment type="caution">
    <text evidence="22">The sequence shown here is derived from an EMBL/GenBank/DDBJ whole genome shotgun (WGS) entry which is preliminary data.</text>
</comment>
<sequence>MAGALKNAKRDLPKIEDEERESRFGQVFGVSGPVVVAENMAGSAMYELVRVGHDELVGEVIRIDADKATIQVYEETSGVTVGDPVLRTGKPLSVELGPGLMGNIVDGIQRPLRSIQQLSNSIYIPRGINTDALDRSLKWDFSPTNFKVGDHVSGGDIFGQVYENSLVDAHKIMLSPRALGTITHIAEKGSYAVDDFVLETEFEGITSKHTMMQLWPVRAPRPVAQKLTANFPLLTGQRILDALFPCVQGGTTAIPGAFGCGKTVISQALSKFSNSDIIIYVGCGERGNEMAEVLMEFPELTLEVGNRQEPIMKRTTLVANTSNMPVAAREASIYTGITLAEYFRDQGSNVSMMADSTSRWAEALREISGRLAEMPADSGYPAYLGTKLASFYERAGKVTCLGNPQRNGTVSIVGAVSPPGGDFSDPVTSSTLGIVQVFWGLDKKLAQRKHFPSVNWSVSYSKYLNILEKHYETTEPGFVEMRSKTKEILQKEEDLAEIVQLVGKSALSENDKITLEVARMLKDDFLQQNGMSEYDRYCPFYKTSAMLRNFVAYHDAAIKAVSQGDVTFARIKDATSDLMFKLSQMKFEPPLSSFLNDRGCRSVRATASFPVHTPLPSWTALCYSLPFSSSICFHCMSASPASSRKYENSPSNPDFMTASGPFHPNDRTDHASTSASNSQKRSLASLRIPSVSVKDTESETELPRSTSATSSLDPYYFTIPSRNGSPIPPLPVEGNKQEIRLPQEPSTPVRDPASIDRNDLVGVGELHTPRWPKLPSSEESLSHFSTGIRAGGKRDDDSYRGASDDDNDRDSPWTIEAVDGEQDDFEQPEEDSLLSQKRLSRTHFLIPDESGGEEILYPRNLVPIEVTRKPSLEKSKQEGSVQDVSPISPPSSFPSPARKARKRSSDEFALDQSGISSKLALNSHSDQVDDQQHVNAPLLQKHQSATLAPLNTVSPARDRRKGGSVRLSMVSAPKSSLIQAKTATARHSRQQSASAVGDDFRRRPSTSDANISSSNPVSQIRRISGPSMRASSEKLALMKEVKEKDPHSSPSVAHSLLRGTQEGWSALDDDATAEALRKLDGISGKVPRSGGSIRAASRSSNNSRPGTPASRGHRSEGTEGSDRLSRMNSVGSHRMREKHISEAAAALVDKEGQARESDRERLKPVAGEPTFISSDASSLAGTALDIESKKHLSGTRLSYTQKRGSASSTNFTGTPTSGSRESTNLSASTSVTSASAGSHRFSLIKMRRNSAGSDVSSIHSEVSSHKDRTSYLSEVGDGSSVPPVPPLPKDLSTFKTPPQSSTSLVFPAPESAFDADKQHDRDGNGRDKPNEDIGRNQAAESSHERTEFSAQGLRETASGVQPIAKTPSKKWSFTNPLNIRHSSSPGRQESSNAKSSGRQVRSSKLEKQLRSSSSKESSLLPTISPKSSVEAWQNMQKGAMASETSLTSLSSLSSLPEPSPPISPSHAKGLMPFQRDEQESPTQSATGSSYSATHTSYPDMQFSQGSPASKAPSRDVSNKRLTPSSIPFFRRTSSHSIQIPPASATTGVSGSPTSSSAAHVRQSAFRVDGTDTKERSLASPTTPGSSQRKSSMLTLGLPSILKGSSSRKSLQVDKNSNVCREANKIRRHKDSEGEQTKSRKDEKDRSESRISVLMGRKRGKTLSSTDEKKVKPISLPPLQVSALPQATADRIAHVKSYVPPSPSTATRTVTSSRLTSQTISSMQKQSDGSLRSTRQRLPTIAGSPSVGVHGATNAQSHSKDQSFISQSSSVSGSMSSVVKETPTRIPRIASRSSTVTSPAVKHSSSSLASQRMSMSMRGMDISSEAGEAGTEECFNEFGVLDNADESAKPQLSGTIRHSLRSLSPVGTKPVRHLTQPTLNPPTASVNTPRKTTEGFAIKGLRKSSTGSVTSMASAAVVDHQHNTMSVLSPSKGLNKLLSPKMSLPGSRLSGSSTTPNLFWQQSNGSPTSRRQSFSTPSPVPSSVDEDEVLGDEEMMQYIKRTQARKLAHGAKKEELDELLRFPEPIRPGRPSSPASVLNSDRASQLSDYERKEILDYSSVYFVGNRNEKKLATRDVSANNHGYDDDRGDYLVINHDHLAYRYEIISTLGKGSFGQVLQCRDHCSGESVAIKIIRNKKRFHHQALVEIKILENLRKWDPEEKHHVIKMTEHFYFRNHLCIAMELLSINLYELIKANGFAGFSTTLIRRFTSQMLLSLSLMRHHRIVHCDLKPENVLLRHPAKSAIKVIDFGSSCLEHEKVYTYIQSRFYRSPEVILGMNYNMAIDMWSLGCILAELYTGYPIFPGENEQEQLACIMEVLGVPDKELINRSSRKRLFFDSTGAPRPVVNSKGRRRRAGSKTLAQVLRCDDELFIDFVAKCLNWDPERRMKPQSALRHPFITAGRKAKIINNPVPGSPRTHLNSSSGLLTAGRSKPPETPKKSQISAPTPLTARSSRTTASQVSTSGLSSLAHSAQSSSKSFRSLHAHYHSSRSANGFARNDPAYYPPFFILLVDGSVYAFLLIMD</sequence>
<dbReference type="InterPro" id="IPR055190">
    <property type="entry name" value="ATP-synt_VA_C"/>
</dbReference>
<feature type="compositionally biased region" description="Low complexity" evidence="19">
    <location>
        <begin position="1542"/>
        <end position="1558"/>
    </location>
</feature>
<keyword evidence="20" id="KW-0812">Transmembrane</keyword>
<dbReference type="Pfam" id="PF16886">
    <property type="entry name" value="ATP-synt_ab_Xtn"/>
    <property type="match status" value="1"/>
</dbReference>
<dbReference type="SUPFAM" id="SSF47917">
    <property type="entry name" value="C-terminal domain of alpha and beta subunits of F1 ATP synthase"/>
    <property type="match status" value="1"/>
</dbReference>
<dbReference type="GO" id="GO:0004674">
    <property type="term" value="F:protein serine/threonine kinase activity"/>
    <property type="evidence" value="ECO:0007669"/>
    <property type="project" value="UniProtKB-KW"/>
</dbReference>
<dbReference type="FunFam" id="2.40.30.20:FF:000002">
    <property type="entry name" value="V-type proton ATPase catalytic subunit A"/>
    <property type="match status" value="1"/>
</dbReference>
<keyword evidence="12" id="KW-1278">Translocase</keyword>
<feature type="compositionally biased region" description="Polar residues" evidence="19">
    <location>
        <begin position="1171"/>
        <end position="1180"/>
    </location>
</feature>
<dbReference type="Pfam" id="PF00006">
    <property type="entry name" value="ATP-synt_ab"/>
    <property type="match status" value="1"/>
</dbReference>
<keyword evidence="7" id="KW-0808">Transferase</keyword>
<keyword evidence="9" id="KW-0418">Kinase</keyword>
<organism evidence="22 23">
    <name type="scientific">Sanghuangporus baumii</name>
    <name type="common">Phellinus baumii</name>
    <dbReference type="NCBI Taxonomy" id="108892"/>
    <lineage>
        <taxon>Eukaryota</taxon>
        <taxon>Fungi</taxon>
        <taxon>Dikarya</taxon>
        <taxon>Basidiomycota</taxon>
        <taxon>Agaricomycotina</taxon>
        <taxon>Agaricomycetes</taxon>
        <taxon>Hymenochaetales</taxon>
        <taxon>Hymenochaetaceae</taxon>
        <taxon>Sanghuangporus</taxon>
    </lineage>
</organism>
<evidence type="ECO:0000256" key="15">
    <source>
        <dbReference type="ARBA" id="ARBA00029477"/>
    </source>
</evidence>
<dbReference type="PROSITE" id="PS00152">
    <property type="entry name" value="ATPASE_ALPHA_BETA"/>
    <property type="match status" value="1"/>
</dbReference>
<feature type="compositionally biased region" description="Low complexity" evidence="19">
    <location>
        <begin position="1442"/>
        <end position="1456"/>
    </location>
</feature>
<gene>
    <name evidence="22" type="ORF">A7U60_g4871</name>
</gene>
<dbReference type="InterPro" id="IPR005725">
    <property type="entry name" value="ATPase_V1-cplx_asu"/>
</dbReference>
<keyword evidence="11 18" id="KW-0067">ATP-binding</keyword>
<feature type="binding site" evidence="18">
    <location>
        <position position="2130"/>
    </location>
    <ligand>
        <name>ATP</name>
        <dbReference type="ChEBI" id="CHEBI:30616"/>
    </ligand>
</feature>
<dbReference type="SMART" id="SM00220">
    <property type="entry name" value="S_TKc"/>
    <property type="match status" value="1"/>
</dbReference>
<dbReference type="GO" id="GO:0046961">
    <property type="term" value="F:proton-transporting ATPase activity, rotational mechanism"/>
    <property type="evidence" value="ECO:0007669"/>
    <property type="project" value="InterPro"/>
</dbReference>
<comment type="subunit">
    <text evidence="15">V-ATPase is a heteromultimeric enzyme composed of a peripheral catalytic V1 complex (components A to H) attached to an integral membrane V0 proton pore complex (components: a, c, c', c'', d, e, f and VOA1).</text>
</comment>
<feature type="region of interest" description="Disordered" evidence="19">
    <location>
        <begin position="1865"/>
        <end position="1889"/>
    </location>
</feature>
<feature type="compositionally biased region" description="Polar residues" evidence="19">
    <location>
        <begin position="2032"/>
        <end position="2042"/>
    </location>
</feature>
<evidence type="ECO:0000256" key="5">
    <source>
        <dbReference type="ARBA" id="ARBA00022448"/>
    </source>
</evidence>
<feature type="compositionally biased region" description="Basic and acidic residues" evidence="19">
    <location>
        <begin position="792"/>
        <end position="803"/>
    </location>
</feature>
<dbReference type="Pfam" id="PF02874">
    <property type="entry name" value="ATP-synt_ab_N"/>
    <property type="match status" value="1"/>
</dbReference>
<comment type="similarity">
    <text evidence="1">Belongs to the protein kinase superfamily. CMGC Ser/Thr protein kinase family. MNB/DYRK subfamily.</text>
</comment>
<dbReference type="GO" id="GO:0005524">
    <property type="term" value="F:ATP binding"/>
    <property type="evidence" value="ECO:0007669"/>
    <property type="project" value="UniProtKB-UniRule"/>
</dbReference>
<feature type="compositionally biased region" description="Polar residues" evidence="19">
    <location>
        <begin position="973"/>
        <end position="982"/>
    </location>
</feature>
<dbReference type="InterPro" id="IPR017441">
    <property type="entry name" value="Protein_kinase_ATP_BS"/>
</dbReference>
<dbReference type="Gene3D" id="1.10.510.10">
    <property type="entry name" value="Transferase(Phosphotransferase) domain 1"/>
    <property type="match status" value="1"/>
</dbReference>
<feature type="compositionally biased region" description="Polar residues" evidence="19">
    <location>
        <begin position="941"/>
        <end position="954"/>
    </location>
</feature>
<dbReference type="Gene3D" id="2.40.50.100">
    <property type="match status" value="1"/>
</dbReference>
<dbReference type="Gene3D" id="3.40.50.300">
    <property type="entry name" value="P-loop containing nucleotide triphosphate hydrolases"/>
    <property type="match status" value="1"/>
</dbReference>
<dbReference type="Proteomes" id="UP000757232">
    <property type="component" value="Unassembled WGS sequence"/>
</dbReference>
<dbReference type="InterPro" id="IPR008271">
    <property type="entry name" value="Ser/Thr_kinase_AS"/>
</dbReference>
<keyword evidence="13" id="KW-0406">Ion transport</keyword>
<feature type="region of interest" description="Disordered" evidence="19">
    <location>
        <begin position="762"/>
        <end position="814"/>
    </location>
</feature>
<dbReference type="InterPro" id="IPR004100">
    <property type="entry name" value="ATPase_F1/V1/A1_a/bsu_N"/>
</dbReference>
<feature type="transmembrane region" description="Helical" evidence="20">
    <location>
        <begin position="2501"/>
        <end position="2521"/>
    </location>
</feature>
<dbReference type="CDD" id="cd18111">
    <property type="entry name" value="ATP-synt_V_A-type_alpha_C"/>
    <property type="match status" value="1"/>
</dbReference>
<dbReference type="NCBIfam" id="NF003220">
    <property type="entry name" value="PRK04192.1"/>
    <property type="match status" value="1"/>
</dbReference>
<dbReference type="Pfam" id="PF00069">
    <property type="entry name" value="Pkinase"/>
    <property type="match status" value="1"/>
</dbReference>
<feature type="compositionally biased region" description="Basic and acidic residues" evidence="19">
    <location>
        <begin position="1148"/>
        <end position="1163"/>
    </location>
</feature>
<feature type="region of interest" description="Disordered" evidence="19">
    <location>
        <begin position="1697"/>
        <end position="1809"/>
    </location>
</feature>
<evidence type="ECO:0000256" key="8">
    <source>
        <dbReference type="ARBA" id="ARBA00022741"/>
    </source>
</evidence>
<dbReference type="FunFam" id="2.40.50.100:FF:000008">
    <property type="entry name" value="V-type proton ATPase catalytic subunit A"/>
    <property type="match status" value="1"/>
</dbReference>
<dbReference type="SUPFAM" id="SSF50615">
    <property type="entry name" value="N-terminal domain of alpha and beta subunits of F1 ATP synthase"/>
    <property type="match status" value="1"/>
</dbReference>
<evidence type="ECO:0000256" key="19">
    <source>
        <dbReference type="SAM" id="MobiDB-lite"/>
    </source>
</evidence>
<feature type="compositionally biased region" description="Basic and acidic residues" evidence="19">
    <location>
        <begin position="1314"/>
        <end position="1334"/>
    </location>
</feature>
<feature type="compositionally biased region" description="Polar residues" evidence="19">
    <location>
        <begin position="1006"/>
        <end position="1018"/>
    </location>
</feature>
<feature type="compositionally biased region" description="Polar residues" evidence="19">
    <location>
        <begin position="1480"/>
        <end position="1507"/>
    </location>
</feature>
<feature type="region of interest" description="Disordered" evidence="19">
    <location>
        <begin position="1937"/>
        <end position="1989"/>
    </location>
</feature>
<dbReference type="GO" id="GO:0000329">
    <property type="term" value="C:fungal-type vacuole membrane"/>
    <property type="evidence" value="ECO:0007669"/>
    <property type="project" value="TreeGrafter"/>
</dbReference>
<feature type="compositionally biased region" description="Polar residues" evidence="19">
    <location>
        <begin position="1195"/>
        <end position="1221"/>
    </location>
</feature>
<evidence type="ECO:0000256" key="14">
    <source>
        <dbReference type="ARBA" id="ARBA00029427"/>
    </source>
</evidence>
<feature type="compositionally biased region" description="Polar residues" evidence="19">
    <location>
        <begin position="913"/>
        <end position="925"/>
    </location>
</feature>
<dbReference type="PANTHER" id="PTHR43607:SF1">
    <property type="entry name" value="H(+)-TRANSPORTING TWO-SECTOR ATPASE"/>
    <property type="match status" value="1"/>
</dbReference>
<comment type="function">
    <text evidence="17">Catalytic subunit of the V1 complex of vacuolar(H+)-ATPase (V-ATPase), a multisubunit enzyme composed of a peripheral complex (V1) that hydrolyzes ATP and a membrane integral complex (V0) that translocates protons. V-ATPase is responsible for acidifying and maintaining the pH of intracellular compartments.</text>
</comment>
<feature type="region of interest" description="Disordered" evidence="19">
    <location>
        <begin position="868"/>
        <end position="1057"/>
    </location>
</feature>
<dbReference type="OrthoDB" id="1676488at2759"/>
<accession>A0A9Q5NC16</accession>
<keyword evidence="8 18" id="KW-0547">Nucleotide-binding</keyword>
<dbReference type="Gene3D" id="2.40.30.20">
    <property type="match status" value="1"/>
</dbReference>
<feature type="compositionally biased region" description="Polar residues" evidence="19">
    <location>
        <begin position="1424"/>
        <end position="1436"/>
    </location>
</feature>
<feature type="compositionally biased region" description="Polar residues" evidence="19">
    <location>
        <begin position="1948"/>
        <end position="1975"/>
    </location>
</feature>
<evidence type="ECO:0000256" key="3">
    <source>
        <dbReference type="ARBA" id="ARBA00012473"/>
    </source>
</evidence>
<feature type="compositionally biased region" description="Polar residues" evidence="19">
    <location>
        <begin position="1703"/>
        <end position="1736"/>
    </location>
</feature>
<name>A0A9Q5NC16_SANBA</name>
<feature type="compositionally biased region" description="Polar residues" evidence="19">
    <location>
        <begin position="1602"/>
        <end position="1618"/>
    </location>
</feature>
<feature type="compositionally biased region" description="Polar residues" evidence="19">
    <location>
        <begin position="2438"/>
        <end position="2461"/>
    </location>
</feature>
<feature type="compositionally biased region" description="Polar residues" evidence="19">
    <location>
        <begin position="703"/>
        <end position="712"/>
    </location>
</feature>
<evidence type="ECO:0000256" key="11">
    <source>
        <dbReference type="ARBA" id="ARBA00022840"/>
    </source>
</evidence>
<feature type="compositionally biased region" description="Low complexity" evidence="19">
    <location>
        <begin position="1222"/>
        <end position="1238"/>
    </location>
</feature>
<evidence type="ECO:0000256" key="7">
    <source>
        <dbReference type="ARBA" id="ARBA00022679"/>
    </source>
</evidence>
<keyword evidence="23" id="KW-1185">Reference proteome</keyword>
<dbReference type="FunFam" id="1.10.1140.10:FF:000002">
    <property type="entry name" value="V-type proton ATPase catalytic subunit A"/>
    <property type="match status" value="1"/>
</dbReference>
<feature type="compositionally biased region" description="Low complexity" evidence="19">
    <location>
        <begin position="1088"/>
        <end position="1104"/>
    </location>
</feature>
<keyword evidence="20" id="KW-1133">Transmembrane helix</keyword>
<dbReference type="InterPro" id="IPR024034">
    <property type="entry name" value="ATPase_F1/V1_b/a_C"/>
</dbReference>
<dbReference type="GO" id="GO:0033180">
    <property type="term" value="C:proton-transporting V-type ATPase, V1 domain"/>
    <property type="evidence" value="ECO:0007669"/>
    <property type="project" value="InterPro"/>
</dbReference>
<evidence type="ECO:0000256" key="4">
    <source>
        <dbReference type="ARBA" id="ARBA00018860"/>
    </source>
</evidence>
<feature type="compositionally biased region" description="Low complexity" evidence="19">
    <location>
        <begin position="1410"/>
        <end position="1420"/>
    </location>
</feature>
<keyword evidence="6" id="KW-0723">Serine/threonine-protein kinase</keyword>
<feature type="compositionally biased region" description="Basic and acidic residues" evidence="19">
    <location>
        <begin position="868"/>
        <end position="877"/>
    </location>
</feature>
<evidence type="ECO:0000256" key="16">
    <source>
        <dbReference type="ARBA" id="ARBA00048383"/>
    </source>
</evidence>
<dbReference type="CDD" id="cd18119">
    <property type="entry name" value="ATP-synt_V_A-type_alpha_N"/>
    <property type="match status" value="1"/>
</dbReference>
<evidence type="ECO:0000313" key="22">
    <source>
        <dbReference type="EMBL" id="OCB88084.1"/>
    </source>
</evidence>
<dbReference type="InterPro" id="IPR031686">
    <property type="entry name" value="ATP-synth_a_Xtn"/>
</dbReference>
<dbReference type="GO" id="GO:0055082">
    <property type="term" value="P:intracellular chemical homeostasis"/>
    <property type="evidence" value="ECO:0007669"/>
    <property type="project" value="UniProtKB-ARBA"/>
</dbReference>
<dbReference type="InterPro" id="IPR000194">
    <property type="entry name" value="ATPase_F1/V1/A1_a/bsu_nucl-bd"/>
</dbReference>
<reference evidence="22" key="1">
    <citation type="submission" date="2016-06" db="EMBL/GenBank/DDBJ databases">
        <title>Draft Genome sequence of the fungus Inonotus baumii.</title>
        <authorList>
            <person name="Zhu H."/>
            <person name="Lin W."/>
        </authorList>
    </citation>
    <scope>NUCLEOTIDE SEQUENCE</scope>
    <source>
        <strain evidence="22">821</strain>
    </source>
</reference>
<dbReference type="Pfam" id="PF22919">
    <property type="entry name" value="ATP-synt_VA_C"/>
    <property type="match status" value="1"/>
</dbReference>
<dbReference type="InterPro" id="IPR020003">
    <property type="entry name" value="ATPase_a/bsu_AS"/>
</dbReference>
<dbReference type="EMBL" id="LNZH02000185">
    <property type="protein sequence ID" value="OCB88084.1"/>
    <property type="molecule type" value="Genomic_DNA"/>
</dbReference>
<dbReference type="InterPro" id="IPR023366">
    <property type="entry name" value="ATP_synth_asu-like_sf"/>
</dbReference>
<evidence type="ECO:0000256" key="20">
    <source>
        <dbReference type="SAM" id="Phobius"/>
    </source>
</evidence>
<dbReference type="SUPFAM" id="SSF56112">
    <property type="entry name" value="Protein kinase-like (PK-like)"/>
    <property type="match status" value="1"/>
</dbReference>
<dbReference type="FunFam" id="3.30.200.20:FF:000087">
    <property type="entry name" value="Dual specificity tyrosine-phosphorylation-regulated kinase 1A"/>
    <property type="match status" value="1"/>
</dbReference>
<keyword evidence="20" id="KW-0472">Membrane</keyword>
<proteinExistence type="inferred from homology"/>
<dbReference type="CDD" id="cd01134">
    <property type="entry name" value="V_A-ATPase_A"/>
    <property type="match status" value="1"/>
</dbReference>